<evidence type="ECO:0000313" key="2">
    <source>
        <dbReference type="EMBL" id="KAK9883194.1"/>
    </source>
</evidence>
<reference evidence="2 3" key="1">
    <citation type="submission" date="2023-03" db="EMBL/GenBank/DDBJ databases">
        <title>Genome insight into feeding habits of ladybird beetles.</title>
        <authorList>
            <person name="Li H.-S."/>
            <person name="Huang Y.-H."/>
            <person name="Pang H."/>
        </authorList>
    </citation>
    <scope>NUCLEOTIDE SEQUENCE [LARGE SCALE GENOMIC DNA]</scope>
    <source>
        <strain evidence="2">SYSU_2023b</strain>
        <tissue evidence="2">Whole body</tissue>
    </source>
</reference>
<dbReference type="AlphaFoldDB" id="A0AAW1UQT4"/>
<proteinExistence type="predicted"/>
<feature type="compositionally biased region" description="Low complexity" evidence="1">
    <location>
        <begin position="95"/>
        <end position="105"/>
    </location>
</feature>
<name>A0AAW1UQT4_9CUCU</name>
<feature type="compositionally biased region" description="Basic residues" evidence="1">
    <location>
        <begin position="75"/>
        <end position="90"/>
    </location>
</feature>
<gene>
    <name evidence="2" type="ORF">WA026_001386</name>
</gene>
<feature type="compositionally biased region" description="Basic residues" evidence="1">
    <location>
        <begin position="106"/>
        <end position="135"/>
    </location>
</feature>
<evidence type="ECO:0008006" key="4">
    <source>
        <dbReference type="Google" id="ProtNLM"/>
    </source>
</evidence>
<organism evidence="2 3">
    <name type="scientific">Henosepilachna vigintioctopunctata</name>
    <dbReference type="NCBI Taxonomy" id="420089"/>
    <lineage>
        <taxon>Eukaryota</taxon>
        <taxon>Metazoa</taxon>
        <taxon>Ecdysozoa</taxon>
        <taxon>Arthropoda</taxon>
        <taxon>Hexapoda</taxon>
        <taxon>Insecta</taxon>
        <taxon>Pterygota</taxon>
        <taxon>Neoptera</taxon>
        <taxon>Endopterygota</taxon>
        <taxon>Coleoptera</taxon>
        <taxon>Polyphaga</taxon>
        <taxon>Cucujiformia</taxon>
        <taxon>Coccinelloidea</taxon>
        <taxon>Coccinellidae</taxon>
        <taxon>Epilachninae</taxon>
        <taxon>Epilachnini</taxon>
        <taxon>Henosepilachna</taxon>
    </lineage>
</organism>
<protein>
    <recommendedName>
        <fullName evidence="4">Histidine-rich glycoprotein-like</fullName>
    </recommendedName>
</protein>
<feature type="region of interest" description="Disordered" evidence="1">
    <location>
        <begin position="75"/>
        <end position="154"/>
    </location>
</feature>
<evidence type="ECO:0000313" key="3">
    <source>
        <dbReference type="Proteomes" id="UP001431783"/>
    </source>
</evidence>
<evidence type="ECO:0000256" key="1">
    <source>
        <dbReference type="SAM" id="MobiDB-lite"/>
    </source>
</evidence>
<comment type="caution">
    <text evidence="2">The sequence shown here is derived from an EMBL/GenBank/DDBJ whole genome shotgun (WGS) entry which is preliminary data.</text>
</comment>
<accession>A0AAW1UQT4</accession>
<sequence>MKVCHPINRNFASFLHNQHHRKHHGKHCRINDEGNPLRRCFERNNHHTYRENSPELRCSKFGGFFKDWMRHHHGPRHHWKPHKQGPHHPHNQWSHQNHGSHNYYGHYHHHCPHKQPHHHHGPHHGHGHHLHRPHQHQPQIFGQEGCGGRNPCQH</sequence>
<dbReference type="Proteomes" id="UP001431783">
    <property type="component" value="Unassembled WGS sequence"/>
</dbReference>
<dbReference type="EMBL" id="JARQZJ010000091">
    <property type="protein sequence ID" value="KAK9883194.1"/>
    <property type="molecule type" value="Genomic_DNA"/>
</dbReference>
<keyword evidence="3" id="KW-1185">Reference proteome</keyword>